<name>A0A852DXQ2_VIDMA</name>
<evidence type="ECO:0000256" key="2">
    <source>
        <dbReference type="ARBA" id="ARBA00023180"/>
    </source>
</evidence>
<dbReference type="InterPro" id="IPR000353">
    <property type="entry name" value="MHC_II_b_N"/>
</dbReference>
<dbReference type="PANTHER" id="PTHR19944:SF99">
    <property type="entry name" value="HLA CLASS II HISTOCOMPATIBILITY ANTIGEN, DRB1 BETA CHAIN"/>
    <property type="match status" value="1"/>
</dbReference>
<reference evidence="4" key="1">
    <citation type="submission" date="2019-09" db="EMBL/GenBank/DDBJ databases">
        <title>Bird 10,000 Genomes (B10K) Project - Family phase.</title>
        <authorList>
            <person name="Zhang G."/>
        </authorList>
    </citation>
    <scope>NUCLEOTIDE SEQUENCE</scope>
    <source>
        <strain evidence="4">B10K-DU-002-50</strain>
        <tissue evidence="4">Muscle</tissue>
    </source>
</reference>
<dbReference type="EMBL" id="WBNN01002023">
    <property type="protein sequence ID" value="NXP97246.1"/>
    <property type="molecule type" value="Genomic_DNA"/>
</dbReference>
<comment type="caution">
    <text evidence="4">The sequence shown here is derived from an EMBL/GenBank/DDBJ whole genome shotgun (WGS) entry which is preliminary data.</text>
</comment>
<keyword evidence="5" id="KW-1185">Reference proteome</keyword>
<gene>
    <name evidence="4" type="primary">H2eb1_0</name>
    <name evidence="4" type="ORF">VIDMAC_R05483</name>
</gene>
<feature type="non-terminal residue" evidence="4">
    <location>
        <position position="1"/>
    </location>
</feature>
<feature type="non-terminal residue" evidence="4">
    <location>
        <position position="89"/>
    </location>
</feature>
<dbReference type="GO" id="GO:0006955">
    <property type="term" value="P:immune response"/>
    <property type="evidence" value="ECO:0007669"/>
    <property type="project" value="InterPro"/>
</dbReference>
<dbReference type="Proteomes" id="UP000656497">
    <property type="component" value="Unassembled WGS sequence"/>
</dbReference>
<dbReference type="InterPro" id="IPR050160">
    <property type="entry name" value="MHC/Immunoglobulin"/>
</dbReference>
<dbReference type="Pfam" id="PF00969">
    <property type="entry name" value="MHC_II_beta"/>
    <property type="match status" value="1"/>
</dbReference>
<dbReference type="AlphaFoldDB" id="A0A852DXQ2"/>
<dbReference type="GO" id="GO:0019882">
    <property type="term" value="P:antigen processing and presentation"/>
    <property type="evidence" value="ECO:0007669"/>
    <property type="project" value="InterPro"/>
</dbReference>
<proteinExistence type="predicted"/>
<dbReference type="GO" id="GO:0042613">
    <property type="term" value="C:MHC class II protein complex"/>
    <property type="evidence" value="ECO:0007669"/>
    <property type="project" value="InterPro"/>
</dbReference>
<keyword evidence="1" id="KW-1015">Disulfide bond</keyword>
<protein>
    <submittedName>
        <fullName evidence="4">HB2J protein</fullName>
    </submittedName>
</protein>
<evidence type="ECO:0000256" key="1">
    <source>
        <dbReference type="ARBA" id="ARBA00023157"/>
    </source>
</evidence>
<accession>A0A852DXQ2</accession>
<organism evidence="4 5">
    <name type="scientific">Vidua macroura</name>
    <name type="common">Pin-tailed whydah</name>
    <dbReference type="NCBI Taxonomy" id="187451"/>
    <lineage>
        <taxon>Eukaryota</taxon>
        <taxon>Metazoa</taxon>
        <taxon>Chordata</taxon>
        <taxon>Craniata</taxon>
        <taxon>Vertebrata</taxon>
        <taxon>Euteleostomi</taxon>
        <taxon>Archelosauria</taxon>
        <taxon>Archosauria</taxon>
        <taxon>Dinosauria</taxon>
        <taxon>Saurischia</taxon>
        <taxon>Theropoda</taxon>
        <taxon>Coelurosauria</taxon>
        <taxon>Aves</taxon>
        <taxon>Neognathae</taxon>
        <taxon>Neoaves</taxon>
        <taxon>Telluraves</taxon>
        <taxon>Australaves</taxon>
        <taxon>Passeriformes</taxon>
        <taxon>Passeroidea</taxon>
        <taxon>Estrildidae</taxon>
        <taxon>Viduinae</taxon>
        <taxon>Vidua</taxon>
    </lineage>
</organism>
<evidence type="ECO:0000313" key="5">
    <source>
        <dbReference type="Proteomes" id="UP000656497"/>
    </source>
</evidence>
<dbReference type="InterPro" id="IPR014745">
    <property type="entry name" value="MHC_II_a/b_N"/>
</dbReference>
<dbReference type="PANTHER" id="PTHR19944">
    <property type="entry name" value="MHC CLASS II-RELATED"/>
    <property type="match status" value="1"/>
</dbReference>
<dbReference type="InterPro" id="IPR011162">
    <property type="entry name" value="MHC_I/II-like_Ag-recog"/>
</dbReference>
<keyword evidence="2" id="KW-0325">Glycoprotein</keyword>
<evidence type="ECO:0000313" key="4">
    <source>
        <dbReference type="EMBL" id="NXP97246.1"/>
    </source>
</evidence>
<sequence>ECHFINGTEKVRFAMIYNREQYALFDSDVGLYVGDTPDGEKVARYWNSDPARLENKRTEVDWYCRHNYECLIAFIMEPRVPPSPSQSIP</sequence>
<dbReference type="SMART" id="SM00921">
    <property type="entry name" value="MHC_II_beta"/>
    <property type="match status" value="1"/>
</dbReference>
<evidence type="ECO:0000259" key="3">
    <source>
        <dbReference type="SMART" id="SM00921"/>
    </source>
</evidence>
<feature type="domain" description="MHC class II beta chain N-terminal" evidence="3">
    <location>
        <begin position="1"/>
        <end position="72"/>
    </location>
</feature>
<dbReference type="Gene3D" id="3.10.320.10">
    <property type="entry name" value="Class II Histocompatibility Antigen, M Beta Chain, Chain B, domain 1"/>
    <property type="match status" value="1"/>
</dbReference>
<dbReference type="SUPFAM" id="SSF54452">
    <property type="entry name" value="MHC antigen-recognition domain"/>
    <property type="match status" value="1"/>
</dbReference>